<feature type="compositionally biased region" description="Low complexity" evidence="1">
    <location>
        <begin position="62"/>
        <end position="81"/>
    </location>
</feature>
<evidence type="ECO:0000313" key="4">
    <source>
        <dbReference type="Proteomes" id="UP000054107"/>
    </source>
</evidence>
<accession>A0A0B7NUY3</accession>
<feature type="domain" description="BHLH" evidence="2">
    <location>
        <begin position="164"/>
        <end position="216"/>
    </location>
</feature>
<feature type="compositionally biased region" description="Basic residues" evidence="1">
    <location>
        <begin position="1"/>
        <end position="10"/>
    </location>
</feature>
<proteinExistence type="predicted"/>
<dbReference type="SMART" id="SM00353">
    <property type="entry name" value="HLH"/>
    <property type="match status" value="1"/>
</dbReference>
<feature type="compositionally biased region" description="Basic and acidic residues" evidence="1">
    <location>
        <begin position="266"/>
        <end position="283"/>
    </location>
</feature>
<name>A0A0B7NUY3_9FUNG</name>
<feature type="region of interest" description="Disordered" evidence="1">
    <location>
        <begin position="333"/>
        <end position="353"/>
    </location>
</feature>
<organism evidence="3 4">
    <name type="scientific">Parasitella parasitica</name>
    <dbReference type="NCBI Taxonomy" id="35722"/>
    <lineage>
        <taxon>Eukaryota</taxon>
        <taxon>Fungi</taxon>
        <taxon>Fungi incertae sedis</taxon>
        <taxon>Mucoromycota</taxon>
        <taxon>Mucoromycotina</taxon>
        <taxon>Mucoromycetes</taxon>
        <taxon>Mucorales</taxon>
        <taxon>Mucorineae</taxon>
        <taxon>Mucoraceae</taxon>
        <taxon>Parasitella</taxon>
    </lineage>
</organism>
<evidence type="ECO:0000256" key="1">
    <source>
        <dbReference type="SAM" id="MobiDB-lite"/>
    </source>
</evidence>
<dbReference type="Proteomes" id="UP000054107">
    <property type="component" value="Unassembled WGS sequence"/>
</dbReference>
<dbReference type="Pfam" id="PF00010">
    <property type="entry name" value="HLH"/>
    <property type="match status" value="1"/>
</dbReference>
<feature type="region of interest" description="Disordered" evidence="1">
    <location>
        <begin position="1"/>
        <end position="24"/>
    </location>
</feature>
<reference evidence="3 4" key="1">
    <citation type="submission" date="2014-09" db="EMBL/GenBank/DDBJ databases">
        <authorList>
            <person name="Ellenberger Sabrina"/>
        </authorList>
    </citation>
    <scope>NUCLEOTIDE SEQUENCE [LARGE SCALE GENOMIC DNA]</scope>
    <source>
        <strain evidence="3 4">CBS 412.66</strain>
    </source>
</reference>
<feature type="region of interest" description="Disordered" evidence="1">
    <location>
        <begin position="255"/>
        <end position="317"/>
    </location>
</feature>
<gene>
    <name evidence="3" type="primary">PARPA_13380.1 scaffold 46804</name>
</gene>
<evidence type="ECO:0000259" key="2">
    <source>
        <dbReference type="PROSITE" id="PS50888"/>
    </source>
</evidence>
<dbReference type="OrthoDB" id="690068at2759"/>
<dbReference type="PANTHER" id="PTHR46266">
    <property type="entry name" value="TRANSCRIPTION FACTOR TT8"/>
    <property type="match status" value="1"/>
</dbReference>
<dbReference type="AlphaFoldDB" id="A0A0B7NUY3"/>
<feature type="region of interest" description="Disordered" evidence="1">
    <location>
        <begin position="148"/>
        <end position="168"/>
    </location>
</feature>
<dbReference type="InterPro" id="IPR036638">
    <property type="entry name" value="HLH_DNA-bd_sf"/>
</dbReference>
<feature type="region of interest" description="Disordered" evidence="1">
    <location>
        <begin position="56"/>
        <end position="97"/>
    </location>
</feature>
<dbReference type="Gene3D" id="4.10.280.10">
    <property type="entry name" value="Helix-loop-helix DNA-binding domain"/>
    <property type="match status" value="1"/>
</dbReference>
<sequence length="366" mass="40310">MPPPPSKKRKTSIDAAPPQPAPVALPPPLIPYPPPHLMHSYYTVYHQHPYFLSVGPPPPTSPSLSPTLSSTSSTTATTTAPMQRILPKSPTSKPISTTAAVPTSSLAPSYNLYPYPIQISPQLHPTVAASVVNASPVNSMAFGIRHDSVSSTTSNSTADQREQARKISHSAIERRRRERINDKILRLRDLIPSCAEKENLHKMTILQSAIDYITYLKKVIEDSPTLAEDDNSMLKQPLQPKSTLFKAVDQSTKQYSGSEMIPTISKFDDKQSVESEDDTKVLEYEENQENPRSMSTSKKNGKADSSTNSPATPLPCSALKPMDLIKLNKPFSPPEIIIGDSPEEEREEAASFTHTERNMNLENILC</sequence>
<dbReference type="CDD" id="cd00083">
    <property type="entry name" value="bHLH_SF"/>
    <property type="match status" value="1"/>
</dbReference>
<dbReference type="PANTHER" id="PTHR46266:SF4">
    <property type="entry name" value="TRANSCRIPTION FACTOR TT8"/>
    <property type="match status" value="1"/>
</dbReference>
<keyword evidence="4" id="KW-1185">Reference proteome</keyword>
<feature type="compositionally biased region" description="Polar residues" evidence="1">
    <location>
        <begin position="290"/>
        <end position="311"/>
    </location>
</feature>
<evidence type="ECO:0000313" key="3">
    <source>
        <dbReference type="EMBL" id="CEP19068.1"/>
    </source>
</evidence>
<dbReference type="GO" id="GO:0046983">
    <property type="term" value="F:protein dimerization activity"/>
    <property type="evidence" value="ECO:0007669"/>
    <property type="project" value="InterPro"/>
</dbReference>
<protein>
    <recommendedName>
        <fullName evidence="2">BHLH domain-containing protein</fullName>
    </recommendedName>
</protein>
<dbReference type="PROSITE" id="PS50888">
    <property type="entry name" value="BHLH"/>
    <property type="match status" value="1"/>
</dbReference>
<dbReference type="SUPFAM" id="SSF47459">
    <property type="entry name" value="HLH, helix-loop-helix DNA-binding domain"/>
    <property type="match status" value="1"/>
</dbReference>
<feature type="compositionally biased region" description="Polar residues" evidence="1">
    <location>
        <begin position="149"/>
        <end position="158"/>
    </location>
</feature>
<dbReference type="EMBL" id="LN734002">
    <property type="protein sequence ID" value="CEP19068.1"/>
    <property type="molecule type" value="Genomic_DNA"/>
</dbReference>
<dbReference type="STRING" id="35722.A0A0B7NUY3"/>
<feature type="compositionally biased region" description="Basic and acidic residues" evidence="1">
    <location>
        <begin position="159"/>
        <end position="168"/>
    </location>
</feature>
<dbReference type="InterPro" id="IPR011598">
    <property type="entry name" value="bHLH_dom"/>
</dbReference>